<sequence length="142" mass="16682">MICLRAIDNTKVAAVFDHYPEHIQKKLLFLRQLILDTAAETTGIDTVEETLKWGEPSYIAKRGSTIRIDWKKSTPHRYAMYFNCNTKLVDTFKELYREKFNYEGNRAIVFDENEEIPVDELKQCILLSLTYHTRKHLPMLGI</sequence>
<protein>
    <submittedName>
        <fullName evidence="2">DUF1801 domain-containing protein</fullName>
    </submittedName>
</protein>
<name>A0A7Z2VFU0_9BACL</name>
<feature type="domain" description="YdhG-like" evidence="1">
    <location>
        <begin position="25"/>
        <end position="125"/>
    </location>
</feature>
<reference evidence="2 3" key="1">
    <citation type="submission" date="2020-04" db="EMBL/GenBank/DDBJ databases">
        <title>Genome sequencing of novel species.</title>
        <authorList>
            <person name="Heo J."/>
            <person name="Kim S.-J."/>
            <person name="Kim J.-S."/>
            <person name="Hong S.-B."/>
            <person name="Kwon S.-W."/>
        </authorList>
    </citation>
    <scope>NUCLEOTIDE SEQUENCE [LARGE SCALE GENOMIC DNA]</scope>
    <source>
        <strain evidence="2 3">MFER-1</strain>
    </source>
</reference>
<dbReference type="InterPro" id="IPR014922">
    <property type="entry name" value="YdhG-like"/>
</dbReference>
<dbReference type="AlphaFoldDB" id="A0A7Z2VFU0"/>
<proteinExistence type="predicted"/>
<evidence type="ECO:0000313" key="2">
    <source>
        <dbReference type="EMBL" id="QJD82276.1"/>
    </source>
</evidence>
<dbReference type="KEGG" id="cheb:HH215_03145"/>
<dbReference type="SUPFAM" id="SSF159888">
    <property type="entry name" value="YdhG-like"/>
    <property type="match status" value="1"/>
</dbReference>
<dbReference type="EMBL" id="CP051680">
    <property type="protein sequence ID" value="QJD82276.1"/>
    <property type="molecule type" value="Genomic_DNA"/>
</dbReference>
<evidence type="ECO:0000259" key="1">
    <source>
        <dbReference type="Pfam" id="PF08818"/>
    </source>
</evidence>
<evidence type="ECO:0000313" key="3">
    <source>
        <dbReference type="Proteomes" id="UP000502248"/>
    </source>
</evidence>
<gene>
    <name evidence="2" type="ORF">HH215_03145</name>
</gene>
<dbReference type="Pfam" id="PF08818">
    <property type="entry name" value="DUF1801"/>
    <property type="match status" value="1"/>
</dbReference>
<organism evidence="2 3">
    <name type="scientific">Cohnella herbarum</name>
    <dbReference type="NCBI Taxonomy" id="2728023"/>
    <lineage>
        <taxon>Bacteria</taxon>
        <taxon>Bacillati</taxon>
        <taxon>Bacillota</taxon>
        <taxon>Bacilli</taxon>
        <taxon>Bacillales</taxon>
        <taxon>Paenibacillaceae</taxon>
        <taxon>Cohnella</taxon>
    </lineage>
</organism>
<keyword evidence="3" id="KW-1185">Reference proteome</keyword>
<dbReference type="Proteomes" id="UP000502248">
    <property type="component" value="Chromosome"/>
</dbReference>
<accession>A0A7Z2VFU0</accession>